<comment type="caution">
    <text evidence="2">The sequence shown here is derived from an EMBL/GenBank/DDBJ whole genome shotgun (WGS) entry which is preliminary data.</text>
</comment>
<gene>
    <name evidence="2" type="ORF">AZE42_06199</name>
</gene>
<feature type="compositionally biased region" description="Polar residues" evidence="1">
    <location>
        <begin position="1"/>
        <end position="14"/>
    </location>
</feature>
<name>A0A1J8Q8B5_9AGAM</name>
<protein>
    <submittedName>
        <fullName evidence="2">Uncharacterized protein</fullName>
    </submittedName>
</protein>
<reference evidence="2 3" key="1">
    <citation type="submission" date="2016-03" db="EMBL/GenBank/DDBJ databases">
        <title>Comparative genomics of the ectomycorrhizal sister species Rhizopogon vinicolor and Rhizopogon vesiculosus (Basidiomycota: Boletales) reveals a divergence of the mating type B locus.</title>
        <authorList>
            <person name="Mujic A.B."/>
            <person name="Kuo A."/>
            <person name="Tritt A."/>
            <person name="Lipzen A."/>
            <person name="Chen C."/>
            <person name="Johnson J."/>
            <person name="Sharma A."/>
            <person name="Barry K."/>
            <person name="Grigoriev I.V."/>
            <person name="Spatafora J.W."/>
        </authorList>
    </citation>
    <scope>NUCLEOTIDE SEQUENCE [LARGE SCALE GENOMIC DNA]</scope>
    <source>
        <strain evidence="2 3">AM-OR11-056</strain>
    </source>
</reference>
<sequence>MQATSEPALSTSRLCSMEAPLQPPTPSLTLIFDIETSSDVITIMRHSGFTSPRTSQMNVEVLS</sequence>
<dbReference type="EMBL" id="LVVM01005721">
    <property type="protein sequence ID" value="OJA09905.1"/>
    <property type="molecule type" value="Genomic_DNA"/>
</dbReference>
<evidence type="ECO:0000313" key="3">
    <source>
        <dbReference type="Proteomes" id="UP000183567"/>
    </source>
</evidence>
<organism evidence="2 3">
    <name type="scientific">Rhizopogon vesiculosus</name>
    <dbReference type="NCBI Taxonomy" id="180088"/>
    <lineage>
        <taxon>Eukaryota</taxon>
        <taxon>Fungi</taxon>
        <taxon>Dikarya</taxon>
        <taxon>Basidiomycota</taxon>
        <taxon>Agaricomycotina</taxon>
        <taxon>Agaricomycetes</taxon>
        <taxon>Agaricomycetidae</taxon>
        <taxon>Boletales</taxon>
        <taxon>Suillineae</taxon>
        <taxon>Rhizopogonaceae</taxon>
        <taxon>Rhizopogon</taxon>
    </lineage>
</organism>
<feature type="region of interest" description="Disordered" evidence="1">
    <location>
        <begin position="1"/>
        <end position="21"/>
    </location>
</feature>
<evidence type="ECO:0000256" key="1">
    <source>
        <dbReference type="SAM" id="MobiDB-lite"/>
    </source>
</evidence>
<keyword evidence="3" id="KW-1185">Reference proteome</keyword>
<proteinExistence type="predicted"/>
<accession>A0A1J8Q8B5</accession>
<evidence type="ECO:0000313" key="2">
    <source>
        <dbReference type="EMBL" id="OJA09905.1"/>
    </source>
</evidence>
<dbReference type="Proteomes" id="UP000183567">
    <property type="component" value="Unassembled WGS sequence"/>
</dbReference>
<dbReference type="AlphaFoldDB" id="A0A1J8Q8B5"/>